<dbReference type="AlphaFoldDB" id="A0A913YL00"/>
<dbReference type="Proteomes" id="UP000887567">
    <property type="component" value="Unplaced"/>
</dbReference>
<keyword evidence="3" id="KW-1185">Reference proteome</keyword>
<dbReference type="RefSeq" id="XP_028516110.1">
    <property type="nucleotide sequence ID" value="XM_028660309.1"/>
</dbReference>
<feature type="region of interest" description="Disordered" evidence="1">
    <location>
        <begin position="123"/>
        <end position="212"/>
    </location>
</feature>
<sequence>MRVLDRTTIYKIKQNRPKYLQRDNRREWQRDQKNYVGQTPHRRQPRCYGGHVMLYDGAPSSNDPPNIQIHGYQASHGHTTQSQRYPHCSGRTGMPSQAATACFLPADQNDAFMPQYDQYNDQHHGRQVSHVYSSHPSQAFEPRSFGGTGVLYAGRASSRPDRRDADLPRHNPRKYHGKSLRTHSSYQSQGLSRSSGPGASILYPGAPSSDVP</sequence>
<dbReference type="EnsemblMetazoa" id="XM_028660309.1">
    <property type="protein sequence ID" value="XP_028516110.1"/>
    <property type="gene ID" value="LOC110243324"/>
</dbReference>
<dbReference type="KEGG" id="epa:110243324"/>
<feature type="compositionally biased region" description="Basic residues" evidence="1">
    <location>
        <begin position="170"/>
        <end position="181"/>
    </location>
</feature>
<feature type="compositionally biased region" description="Low complexity" evidence="1">
    <location>
        <begin position="184"/>
        <end position="196"/>
    </location>
</feature>
<accession>A0A913YL00</accession>
<proteinExistence type="predicted"/>
<dbReference type="GeneID" id="110243324"/>
<evidence type="ECO:0000256" key="1">
    <source>
        <dbReference type="SAM" id="MobiDB-lite"/>
    </source>
</evidence>
<name>A0A913YL00_EXADI</name>
<dbReference type="RefSeq" id="XP_028516109.1">
    <property type="nucleotide sequence ID" value="XM_028660308.1"/>
</dbReference>
<protein>
    <submittedName>
        <fullName evidence="2">Uncharacterized protein</fullName>
    </submittedName>
</protein>
<reference evidence="2" key="1">
    <citation type="submission" date="2022-11" db="UniProtKB">
        <authorList>
            <consortium name="EnsemblMetazoa"/>
        </authorList>
    </citation>
    <scope>IDENTIFICATION</scope>
</reference>
<feature type="compositionally biased region" description="Basic and acidic residues" evidence="1">
    <location>
        <begin position="158"/>
        <end position="169"/>
    </location>
</feature>
<dbReference type="EnsemblMetazoa" id="XM_028660308.1">
    <property type="protein sequence ID" value="XP_028516109.1"/>
    <property type="gene ID" value="LOC110243324"/>
</dbReference>
<evidence type="ECO:0000313" key="2">
    <source>
        <dbReference type="EnsemblMetazoa" id="XP_028516110.1"/>
    </source>
</evidence>
<evidence type="ECO:0000313" key="3">
    <source>
        <dbReference type="Proteomes" id="UP000887567"/>
    </source>
</evidence>
<organism evidence="2 3">
    <name type="scientific">Exaiptasia diaphana</name>
    <name type="common">Tropical sea anemone</name>
    <name type="synonym">Aiptasia pulchella</name>
    <dbReference type="NCBI Taxonomy" id="2652724"/>
    <lineage>
        <taxon>Eukaryota</taxon>
        <taxon>Metazoa</taxon>
        <taxon>Cnidaria</taxon>
        <taxon>Anthozoa</taxon>
        <taxon>Hexacorallia</taxon>
        <taxon>Actiniaria</taxon>
        <taxon>Aiptasiidae</taxon>
        <taxon>Exaiptasia</taxon>
    </lineage>
</organism>